<accession>A0A445CDJ2</accession>
<name>A0A445CDJ2_ARAHY</name>
<dbReference type="PANTHER" id="PTHR45950:SF10">
    <property type="entry name" value="HOMEOBOX-LEUCINE ZIPPER PROTEIN REVOLUTA"/>
    <property type="match status" value="1"/>
</dbReference>
<evidence type="ECO:0000313" key="4">
    <source>
        <dbReference type="EMBL" id="RYR48969.1"/>
    </source>
</evidence>
<proteinExistence type="predicted"/>
<reference evidence="4 5" key="1">
    <citation type="submission" date="2019-01" db="EMBL/GenBank/DDBJ databases">
        <title>Sequencing of cultivated peanut Arachis hypogaea provides insights into genome evolution and oil improvement.</title>
        <authorList>
            <person name="Chen X."/>
        </authorList>
    </citation>
    <scope>NUCLEOTIDE SEQUENCE [LARGE SCALE GENOMIC DNA]</scope>
    <source>
        <strain evidence="5">cv. Fuhuasheng</strain>
        <tissue evidence="4">Leaves</tissue>
    </source>
</reference>
<evidence type="ECO:0000313" key="5">
    <source>
        <dbReference type="Proteomes" id="UP000289738"/>
    </source>
</evidence>
<protein>
    <recommendedName>
        <fullName evidence="3">MEKHLA domain-containing protein</fullName>
    </recommendedName>
</protein>
<organism evidence="4 5">
    <name type="scientific">Arachis hypogaea</name>
    <name type="common">Peanut</name>
    <dbReference type="NCBI Taxonomy" id="3818"/>
    <lineage>
        <taxon>Eukaryota</taxon>
        <taxon>Viridiplantae</taxon>
        <taxon>Streptophyta</taxon>
        <taxon>Embryophyta</taxon>
        <taxon>Tracheophyta</taxon>
        <taxon>Spermatophyta</taxon>
        <taxon>Magnoliopsida</taxon>
        <taxon>eudicotyledons</taxon>
        <taxon>Gunneridae</taxon>
        <taxon>Pentapetalae</taxon>
        <taxon>rosids</taxon>
        <taxon>fabids</taxon>
        <taxon>Fabales</taxon>
        <taxon>Fabaceae</taxon>
        <taxon>Papilionoideae</taxon>
        <taxon>50 kb inversion clade</taxon>
        <taxon>dalbergioids sensu lato</taxon>
        <taxon>Dalbergieae</taxon>
        <taxon>Pterocarpus clade</taxon>
        <taxon>Arachis</taxon>
    </lineage>
</organism>
<evidence type="ECO:0000256" key="2">
    <source>
        <dbReference type="SAM" id="MobiDB-lite"/>
    </source>
</evidence>
<dbReference type="STRING" id="3818.A0A445CDJ2"/>
<dbReference type="Pfam" id="PF08670">
    <property type="entry name" value="MEKHLA"/>
    <property type="match status" value="1"/>
</dbReference>
<gene>
    <name evidence="4" type="ORF">Ahy_A07g035154</name>
</gene>
<dbReference type="AlphaFoldDB" id="A0A445CDJ2"/>
<dbReference type="InterPro" id="IPR044830">
    <property type="entry name" value="HD-Zip_III"/>
</dbReference>
<feature type="domain" description="MEKHLA" evidence="3">
    <location>
        <begin position="281"/>
        <end position="321"/>
    </location>
</feature>
<keyword evidence="5" id="KW-1185">Reference proteome</keyword>
<sequence>MILSSWVSPRSTYNNKHDPQFVGYTRDQHTTVQFSVAWRKGFIKATLGKRGHILVLFWHALKAWPKGFFLPRFESVAVERNSYVVKAWQEGPQPIDTNPTRNLARNPVPNPLDTNPNLLFPSKPHSPGRAPSPFALVTVHTLHTLYLLNLHLLLHTLHLSVHLQAPPNMGDGKVSATLSSPPSPPIPKDYSLTLNSILRCHSQLLSLNPGRAQIPAVTSTVLTAPLASPLPRLPLVTRVALLADLLCIRVAMAISPSGINPAVGSKLSPGSPEALTLANWICCNYRQSVPVFIFANQAGLDMLETTLVALQDITWCLVLTPSCEGRES</sequence>
<dbReference type="InterPro" id="IPR013978">
    <property type="entry name" value="MEKHLA"/>
</dbReference>
<dbReference type="Proteomes" id="UP000289738">
    <property type="component" value="Chromosome A07"/>
</dbReference>
<feature type="region of interest" description="Disordered" evidence="2">
    <location>
        <begin position="94"/>
        <end position="126"/>
    </location>
</feature>
<keyword evidence="1" id="KW-0539">Nucleus</keyword>
<evidence type="ECO:0000259" key="3">
    <source>
        <dbReference type="Pfam" id="PF08670"/>
    </source>
</evidence>
<comment type="caution">
    <text evidence="4">The sequence shown here is derived from an EMBL/GenBank/DDBJ whole genome shotgun (WGS) entry which is preliminary data.</text>
</comment>
<dbReference type="EMBL" id="SDMP01000007">
    <property type="protein sequence ID" value="RYR48969.1"/>
    <property type="molecule type" value="Genomic_DNA"/>
</dbReference>
<dbReference type="PANTHER" id="PTHR45950">
    <property type="entry name" value="HOMEOBOX-LEUCINE ZIPPER PROTEIN ATHB-14"/>
    <property type="match status" value="1"/>
</dbReference>
<dbReference type="GO" id="GO:0003700">
    <property type="term" value="F:DNA-binding transcription factor activity"/>
    <property type="evidence" value="ECO:0007669"/>
    <property type="project" value="InterPro"/>
</dbReference>
<evidence type="ECO:0000256" key="1">
    <source>
        <dbReference type="ARBA" id="ARBA00023242"/>
    </source>
</evidence>